<feature type="domain" description="FHA" evidence="3">
    <location>
        <begin position="404"/>
        <end position="461"/>
    </location>
</feature>
<feature type="compositionally biased region" description="Acidic residues" evidence="2">
    <location>
        <begin position="176"/>
        <end position="195"/>
    </location>
</feature>
<feature type="compositionally biased region" description="Low complexity" evidence="2">
    <location>
        <begin position="132"/>
        <end position="145"/>
    </location>
</feature>
<dbReference type="EMBL" id="JAGSNF010000004">
    <property type="protein sequence ID" value="MBR7742619.1"/>
    <property type="molecule type" value="Genomic_DNA"/>
</dbReference>
<feature type="compositionally biased region" description="Basic and acidic residues" evidence="2">
    <location>
        <begin position="260"/>
        <end position="269"/>
    </location>
</feature>
<dbReference type="SUPFAM" id="SSF49879">
    <property type="entry name" value="SMAD/FHA domain"/>
    <property type="match status" value="1"/>
</dbReference>
<feature type="compositionally biased region" description="Low complexity" evidence="2">
    <location>
        <begin position="196"/>
        <end position="212"/>
    </location>
</feature>
<keyword evidence="5" id="KW-1185">Reference proteome</keyword>
<feature type="region of interest" description="Disordered" evidence="2">
    <location>
        <begin position="127"/>
        <end position="343"/>
    </location>
</feature>
<dbReference type="PROSITE" id="PS50006">
    <property type="entry name" value="FHA_DOMAIN"/>
    <property type="match status" value="1"/>
</dbReference>
<accession>A0A941D5Q9</accession>
<keyword evidence="1" id="KW-0597">Phosphoprotein</keyword>
<proteinExistence type="predicted"/>
<dbReference type="CDD" id="cd00060">
    <property type="entry name" value="FHA"/>
    <property type="match status" value="1"/>
</dbReference>
<reference evidence="4" key="1">
    <citation type="submission" date="2021-04" db="EMBL/GenBank/DDBJ databases">
        <title>Phycicoccus avicenniae sp. nov., a novel endophytic actinomycetes isolated from branch of Avicennia mariana.</title>
        <authorList>
            <person name="Tuo L."/>
        </authorList>
    </citation>
    <scope>NUCLEOTIDE SEQUENCE</scope>
    <source>
        <strain evidence="4">BSK3Z-2</strain>
    </source>
</reference>
<dbReference type="RefSeq" id="WP_211601775.1">
    <property type="nucleotide sequence ID" value="NZ_JAGSNF010000004.1"/>
</dbReference>
<evidence type="ECO:0000313" key="5">
    <source>
        <dbReference type="Proteomes" id="UP000677016"/>
    </source>
</evidence>
<dbReference type="Pfam" id="PF00498">
    <property type="entry name" value="FHA"/>
    <property type="match status" value="1"/>
</dbReference>
<comment type="caution">
    <text evidence="4">The sequence shown here is derived from an EMBL/GenBank/DDBJ whole genome shotgun (WGS) entry which is preliminary data.</text>
</comment>
<dbReference type="Proteomes" id="UP000677016">
    <property type="component" value="Unassembled WGS sequence"/>
</dbReference>
<dbReference type="Gene3D" id="2.60.200.20">
    <property type="match status" value="1"/>
</dbReference>
<evidence type="ECO:0000259" key="3">
    <source>
        <dbReference type="PROSITE" id="PS50006"/>
    </source>
</evidence>
<dbReference type="AlphaFoldDB" id="A0A941D5Q9"/>
<organism evidence="4 5">
    <name type="scientific">Phycicoccus avicenniae</name>
    <dbReference type="NCBI Taxonomy" id="2828860"/>
    <lineage>
        <taxon>Bacteria</taxon>
        <taxon>Bacillati</taxon>
        <taxon>Actinomycetota</taxon>
        <taxon>Actinomycetes</taxon>
        <taxon>Micrococcales</taxon>
        <taxon>Intrasporangiaceae</taxon>
        <taxon>Phycicoccus</taxon>
    </lineage>
</organism>
<sequence>MTTVRSAAHPGFVEVTAPGLTAVVEVPDRHREALTAAAQDGLVALLDLLCSRGLVVMPAFAVVETSEGRARAVVRGGCRVLVDGGDAVTSQDRTPWRDVDLEPGGVLTVAAPEPEVPRGWRRPARLRGGESAAVAAATGAAAVTDGVDDEPPEPSGSRPEPVEQEPTEAEAVTAEPEPEELVPEEGLDVQPDEGSVEPVAVEPADAEAPVAEAADDAEAAPQPDLTLPPPEDSAGAPPVERVPATPPPERSIIDSVPWRRSGDDAEDRAAVPPPPTSTPEPVRTAALPVLEDPDASARPGPDPTRTPRPDPTPEAAPEPEPSGEASAPEVTTARADLPRSDEDLDRPVVLAVLCPAGHHSPPHAGRCRTCGREIPPQQPVPVPRPPLGVLRISTGGVVPLDRGVLLGRAPRVNEELPPAQRPHLVRVGGVDRDISRNHAEVVIEGWHVLVRDLGSTNGTTVALPGEDPVRLRPTEDHGIEPGTVVTLADEVSLTFEVDG</sequence>
<evidence type="ECO:0000313" key="4">
    <source>
        <dbReference type="EMBL" id="MBR7742619.1"/>
    </source>
</evidence>
<dbReference type="InterPro" id="IPR000253">
    <property type="entry name" value="FHA_dom"/>
</dbReference>
<dbReference type="InterPro" id="IPR008984">
    <property type="entry name" value="SMAD_FHA_dom_sf"/>
</dbReference>
<protein>
    <submittedName>
        <fullName evidence="4">FHA domain-containing protein</fullName>
    </submittedName>
</protein>
<gene>
    <name evidence="4" type="ORF">KC207_04875</name>
</gene>
<evidence type="ECO:0000256" key="2">
    <source>
        <dbReference type="SAM" id="MobiDB-lite"/>
    </source>
</evidence>
<name>A0A941D5Q9_9MICO</name>
<evidence type="ECO:0000256" key="1">
    <source>
        <dbReference type="ARBA" id="ARBA00022553"/>
    </source>
</evidence>
<feature type="compositionally biased region" description="Pro residues" evidence="2">
    <location>
        <begin position="300"/>
        <end position="320"/>
    </location>
</feature>